<reference evidence="1 4" key="2">
    <citation type="journal article" date="2014" name="BMC Genomics">
        <title>An improved genome release (version Mt4.0) for the model legume Medicago truncatula.</title>
        <authorList>
            <person name="Tang H."/>
            <person name="Krishnakumar V."/>
            <person name="Bidwell S."/>
            <person name="Rosen B."/>
            <person name="Chan A."/>
            <person name="Zhou S."/>
            <person name="Gentzbittel L."/>
            <person name="Childs K.L."/>
            <person name="Yandell M."/>
            <person name="Gundlach H."/>
            <person name="Mayer K.F."/>
            <person name="Schwartz D.C."/>
            <person name="Town C.D."/>
        </authorList>
    </citation>
    <scope>GENOME REANNOTATION</scope>
    <source>
        <strain evidence="3 4">cv. Jemalong A17</strain>
    </source>
</reference>
<accession>G7IHM4</accession>
<dbReference type="EMBL" id="CM001218">
    <property type="protein sequence ID" value="AES67587.1"/>
    <property type="molecule type" value="Genomic_DNA"/>
</dbReference>
<dbReference type="PaxDb" id="3880-AES67587"/>
<protein>
    <submittedName>
        <fullName evidence="1 3">Uncharacterized protein</fullName>
    </submittedName>
</protein>
<dbReference type="AlphaFoldDB" id="G7IHM4"/>
<dbReference type="EnsemblPlants" id="AES67587">
    <property type="protein sequence ID" value="AES67587"/>
    <property type="gene ID" value="MTR_2g096510"/>
</dbReference>
<gene>
    <name evidence="1" type="ordered locus">MTR_2g096510</name>
    <name evidence="2" type="ORF">MtrunA17_Chr2g0327871</name>
</gene>
<dbReference type="Proteomes" id="UP000265566">
    <property type="component" value="Chromosome 2"/>
</dbReference>
<organism evidence="1 4">
    <name type="scientific">Medicago truncatula</name>
    <name type="common">Barrel medic</name>
    <name type="synonym">Medicago tribuloides</name>
    <dbReference type="NCBI Taxonomy" id="3880"/>
    <lineage>
        <taxon>Eukaryota</taxon>
        <taxon>Viridiplantae</taxon>
        <taxon>Streptophyta</taxon>
        <taxon>Embryophyta</taxon>
        <taxon>Tracheophyta</taxon>
        <taxon>Spermatophyta</taxon>
        <taxon>Magnoliopsida</taxon>
        <taxon>eudicotyledons</taxon>
        <taxon>Gunneridae</taxon>
        <taxon>Pentapetalae</taxon>
        <taxon>rosids</taxon>
        <taxon>fabids</taxon>
        <taxon>Fabales</taxon>
        <taxon>Fabaceae</taxon>
        <taxon>Papilionoideae</taxon>
        <taxon>50 kb inversion clade</taxon>
        <taxon>NPAAA clade</taxon>
        <taxon>Hologalegina</taxon>
        <taxon>IRL clade</taxon>
        <taxon>Trifolieae</taxon>
        <taxon>Medicago</taxon>
    </lineage>
</organism>
<reference evidence="1 4" key="1">
    <citation type="journal article" date="2011" name="Nature">
        <title>The Medicago genome provides insight into the evolution of rhizobial symbioses.</title>
        <authorList>
            <person name="Young N.D."/>
            <person name="Debelle F."/>
            <person name="Oldroyd G.E."/>
            <person name="Geurts R."/>
            <person name="Cannon S.B."/>
            <person name="Udvardi M.K."/>
            <person name="Benedito V.A."/>
            <person name="Mayer K.F."/>
            <person name="Gouzy J."/>
            <person name="Schoof H."/>
            <person name="Van de Peer Y."/>
            <person name="Proost S."/>
            <person name="Cook D.R."/>
            <person name="Meyers B.C."/>
            <person name="Spannagl M."/>
            <person name="Cheung F."/>
            <person name="De Mita S."/>
            <person name="Krishnakumar V."/>
            <person name="Gundlach H."/>
            <person name="Zhou S."/>
            <person name="Mudge J."/>
            <person name="Bharti A.K."/>
            <person name="Murray J.D."/>
            <person name="Naoumkina M.A."/>
            <person name="Rosen B."/>
            <person name="Silverstein K.A."/>
            <person name="Tang H."/>
            <person name="Rombauts S."/>
            <person name="Zhao P.X."/>
            <person name="Zhou P."/>
            <person name="Barbe V."/>
            <person name="Bardou P."/>
            <person name="Bechner M."/>
            <person name="Bellec A."/>
            <person name="Berger A."/>
            <person name="Berges H."/>
            <person name="Bidwell S."/>
            <person name="Bisseling T."/>
            <person name="Choisne N."/>
            <person name="Couloux A."/>
            <person name="Denny R."/>
            <person name="Deshpande S."/>
            <person name="Dai X."/>
            <person name="Doyle J.J."/>
            <person name="Dudez A.M."/>
            <person name="Farmer A.D."/>
            <person name="Fouteau S."/>
            <person name="Franken C."/>
            <person name="Gibelin C."/>
            <person name="Gish J."/>
            <person name="Goldstein S."/>
            <person name="Gonzalez A.J."/>
            <person name="Green P.J."/>
            <person name="Hallab A."/>
            <person name="Hartog M."/>
            <person name="Hua A."/>
            <person name="Humphray S.J."/>
            <person name="Jeong D.H."/>
            <person name="Jing Y."/>
            <person name="Jocker A."/>
            <person name="Kenton S.M."/>
            <person name="Kim D.J."/>
            <person name="Klee K."/>
            <person name="Lai H."/>
            <person name="Lang C."/>
            <person name="Lin S."/>
            <person name="Macmil S.L."/>
            <person name="Magdelenat G."/>
            <person name="Matthews L."/>
            <person name="McCorrison J."/>
            <person name="Monaghan E.L."/>
            <person name="Mun J.H."/>
            <person name="Najar F.Z."/>
            <person name="Nicholson C."/>
            <person name="Noirot C."/>
            <person name="O'Bleness M."/>
            <person name="Paule C.R."/>
            <person name="Poulain J."/>
            <person name="Prion F."/>
            <person name="Qin B."/>
            <person name="Qu C."/>
            <person name="Retzel E.F."/>
            <person name="Riddle C."/>
            <person name="Sallet E."/>
            <person name="Samain S."/>
            <person name="Samson N."/>
            <person name="Sanders I."/>
            <person name="Saurat O."/>
            <person name="Scarpelli C."/>
            <person name="Schiex T."/>
            <person name="Segurens B."/>
            <person name="Severin A.J."/>
            <person name="Sherrier D.J."/>
            <person name="Shi R."/>
            <person name="Sims S."/>
            <person name="Singer S.R."/>
            <person name="Sinharoy S."/>
            <person name="Sterck L."/>
            <person name="Viollet A."/>
            <person name="Wang B.B."/>
            <person name="Wang K."/>
            <person name="Wang M."/>
            <person name="Wang X."/>
            <person name="Warfsmann J."/>
            <person name="Weissenbach J."/>
            <person name="White D.D."/>
            <person name="White J.D."/>
            <person name="Wiley G.B."/>
            <person name="Wincker P."/>
            <person name="Xing Y."/>
            <person name="Yang L."/>
            <person name="Yao Z."/>
            <person name="Ying F."/>
            <person name="Zhai J."/>
            <person name="Zhou L."/>
            <person name="Zuber A."/>
            <person name="Denarie J."/>
            <person name="Dixon R.A."/>
            <person name="May G.D."/>
            <person name="Schwartz D.C."/>
            <person name="Rogers J."/>
            <person name="Quetier F."/>
            <person name="Town C.D."/>
            <person name="Roe B.A."/>
        </authorList>
    </citation>
    <scope>NUCLEOTIDE SEQUENCE [LARGE SCALE GENOMIC DNA]</scope>
    <source>
        <strain evidence="1">A17</strain>
        <strain evidence="3 4">cv. Jemalong A17</strain>
    </source>
</reference>
<dbReference type="Proteomes" id="UP000002051">
    <property type="component" value="Chromosome 2"/>
</dbReference>
<sequence>MDIENPMNSREKELQIVIRSPLKLPDGWLVEQRSRPNRNPNHADIVDRVTLCSLSLNLIIHLCMHLFNAYSNLSYDHIMHAPYVRTCVTIVAFDCVFRPFLLINFKFNALAL</sequence>
<evidence type="ECO:0000313" key="3">
    <source>
        <dbReference type="EnsemblPlants" id="AES67587"/>
    </source>
</evidence>
<dbReference type="EMBL" id="PSQE01000002">
    <property type="protein sequence ID" value="RHN76053.1"/>
    <property type="molecule type" value="Genomic_DNA"/>
</dbReference>
<evidence type="ECO:0000313" key="1">
    <source>
        <dbReference type="EMBL" id="AES67587.1"/>
    </source>
</evidence>
<name>G7IHM4_MEDTR</name>
<proteinExistence type="predicted"/>
<keyword evidence="4" id="KW-1185">Reference proteome</keyword>
<reference evidence="5" key="4">
    <citation type="journal article" date="2018" name="Nat. Plants">
        <title>Whole-genome landscape of Medicago truncatula symbiotic genes.</title>
        <authorList>
            <person name="Pecrix Y."/>
            <person name="Staton S.E."/>
            <person name="Sallet E."/>
            <person name="Lelandais-Briere C."/>
            <person name="Moreau S."/>
            <person name="Carrere S."/>
            <person name="Blein T."/>
            <person name="Jardinaud M.F."/>
            <person name="Latrasse D."/>
            <person name="Zouine M."/>
            <person name="Zahm M."/>
            <person name="Kreplak J."/>
            <person name="Mayjonade B."/>
            <person name="Satge C."/>
            <person name="Perez M."/>
            <person name="Cauet S."/>
            <person name="Marande W."/>
            <person name="Chantry-Darmon C."/>
            <person name="Lopez-Roques C."/>
            <person name="Bouchez O."/>
            <person name="Berard A."/>
            <person name="Debelle F."/>
            <person name="Munos S."/>
            <person name="Bendahmane A."/>
            <person name="Berges H."/>
            <person name="Niebel A."/>
            <person name="Buitink J."/>
            <person name="Frugier F."/>
            <person name="Benhamed M."/>
            <person name="Crespi M."/>
            <person name="Gouzy J."/>
            <person name="Gamas P."/>
        </authorList>
    </citation>
    <scope>NUCLEOTIDE SEQUENCE [LARGE SCALE GENOMIC DNA]</scope>
    <source>
        <strain evidence="5">cv. Jemalong A17</strain>
    </source>
</reference>
<dbReference type="Gramene" id="rna12327">
    <property type="protein sequence ID" value="RHN76053.1"/>
    <property type="gene ID" value="gene12327"/>
</dbReference>
<dbReference type="HOGENOM" id="CLU_2149562_0_0_1"/>
<evidence type="ECO:0000313" key="2">
    <source>
        <dbReference type="EMBL" id="RHN76053.1"/>
    </source>
</evidence>
<evidence type="ECO:0000313" key="5">
    <source>
        <dbReference type="Proteomes" id="UP000265566"/>
    </source>
</evidence>
<evidence type="ECO:0000313" key="4">
    <source>
        <dbReference type="Proteomes" id="UP000002051"/>
    </source>
</evidence>
<reference evidence="2" key="5">
    <citation type="journal article" date="2018" name="Nat. Plants">
        <title>Whole-genome landscape of Medicago truncatula symbiotic genes.</title>
        <authorList>
            <person name="Pecrix Y."/>
            <person name="Gamas P."/>
            <person name="Carrere S."/>
        </authorList>
    </citation>
    <scope>NUCLEOTIDE SEQUENCE</scope>
    <source>
        <tissue evidence="2">Leaves</tissue>
    </source>
</reference>
<reference evidence="3" key="3">
    <citation type="submission" date="2015-04" db="UniProtKB">
        <authorList>
            <consortium name="EnsemblPlants"/>
        </authorList>
    </citation>
    <scope>IDENTIFICATION</scope>
    <source>
        <strain evidence="3">cv. Jemalong A17</strain>
    </source>
</reference>